<keyword evidence="1" id="KW-1133">Transmembrane helix</keyword>
<keyword evidence="1" id="KW-0472">Membrane</keyword>
<accession>A0A927B6P5</accession>
<feature type="transmembrane region" description="Helical" evidence="1">
    <location>
        <begin position="53"/>
        <end position="73"/>
    </location>
</feature>
<keyword evidence="1" id="KW-0812">Transmembrane</keyword>
<dbReference type="InterPro" id="IPR025333">
    <property type="entry name" value="DUF4239"/>
</dbReference>
<proteinExistence type="predicted"/>
<dbReference type="RefSeq" id="WP_191042310.1">
    <property type="nucleotide sequence ID" value="NZ_JACXAA010000013.1"/>
</dbReference>
<organism evidence="2 3">
    <name type="scientific">Spirosoma validum</name>
    <dbReference type="NCBI Taxonomy" id="2771355"/>
    <lineage>
        <taxon>Bacteria</taxon>
        <taxon>Pseudomonadati</taxon>
        <taxon>Bacteroidota</taxon>
        <taxon>Cytophagia</taxon>
        <taxon>Cytophagales</taxon>
        <taxon>Cytophagaceae</taxon>
        <taxon>Spirosoma</taxon>
    </lineage>
</organism>
<keyword evidence="3" id="KW-1185">Reference proteome</keyword>
<comment type="caution">
    <text evidence="2">The sequence shown here is derived from an EMBL/GenBank/DDBJ whole genome shotgun (WGS) entry which is preliminary data.</text>
</comment>
<dbReference type="Proteomes" id="UP000653797">
    <property type="component" value="Unassembled WGS sequence"/>
</dbReference>
<evidence type="ECO:0000256" key="1">
    <source>
        <dbReference type="SAM" id="Phobius"/>
    </source>
</evidence>
<dbReference type="Pfam" id="PF14023">
    <property type="entry name" value="Bestrophin-like"/>
    <property type="match status" value="1"/>
</dbReference>
<protein>
    <submittedName>
        <fullName evidence="2">DUF4239 domain-containing protein</fullName>
    </submittedName>
</protein>
<name>A0A927B6P5_9BACT</name>
<dbReference type="EMBL" id="JACXAA010000013">
    <property type="protein sequence ID" value="MBD2756695.1"/>
    <property type="molecule type" value="Genomic_DNA"/>
</dbReference>
<evidence type="ECO:0000313" key="2">
    <source>
        <dbReference type="EMBL" id="MBD2756695.1"/>
    </source>
</evidence>
<reference evidence="2" key="1">
    <citation type="submission" date="2020-09" db="EMBL/GenBank/DDBJ databases">
        <authorList>
            <person name="Kim M.K."/>
        </authorList>
    </citation>
    <scope>NUCLEOTIDE SEQUENCE</scope>
    <source>
        <strain evidence="2">BT704</strain>
    </source>
</reference>
<dbReference type="AlphaFoldDB" id="A0A927B6P5"/>
<feature type="transmembrane region" description="Helical" evidence="1">
    <location>
        <begin position="186"/>
        <end position="206"/>
    </location>
</feature>
<feature type="transmembrane region" description="Helical" evidence="1">
    <location>
        <begin position="12"/>
        <end position="33"/>
    </location>
</feature>
<sequence length="261" mass="29453">MSLSYYLLQLPPVVMLCLLIALFAGIGVGGTFVYRKYVRPDTRPAGNEVIGDVFASVGALYGLLLGFVVFLVWDSFNSAQINANREGSLARTLYRAIRYYPDSTRIAPVMKAYSEYVYHVVNHEYPRMEKMKSFTKEDRRAFNGVYKSLENVNLGDSRTDLMFRHLNELATYRSLRQLDATTEIPGAIWLALLAGGVLVLVFAMILDVKSGRLHLIANGLLSTFVGLIIYIILMLDHPFTGSIRIEPTDYNQIMIMKTEDM</sequence>
<gene>
    <name evidence="2" type="ORF">IC230_27690</name>
</gene>
<feature type="transmembrane region" description="Helical" evidence="1">
    <location>
        <begin position="213"/>
        <end position="233"/>
    </location>
</feature>
<evidence type="ECO:0000313" key="3">
    <source>
        <dbReference type="Proteomes" id="UP000653797"/>
    </source>
</evidence>